<evidence type="ECO:0000313" key="2">
    <source>
        <dbReference type="Proteomes" id="UP000003560"/>
    </source>
</evidence>
<organism evidence="1 2">
    <name type="scientific">Collinsella stercoris DSM 13279</name>
    <dbReference type="NCBI Taxonomy" id="445975"/>
    <lineage>
        <taxon>Bacteria</taxon>
        <taxon>Bacillati</taxon>
        <taxon>Actinomycetota</taxon>
        <taxon>Coriobacteriia</taxon>
        <taxon>Coriobacteriales</taxon>
        <taxon>Coriobacteriaceae</taxon>
        <taxon>Collinsella</taxon>
    </lineage>
</organism>
<keyword evidence="2" id="KW-1185">Reference proteome</keyword>
<dbReference type="Proteomes" id="UP000003560">
    <property type="component" value="Unassembled WGS sequence"/>
</dbReference>
<proteinExistence type="predicted"/>
<dbReference type="AlphaFoldDB" id="B6GDW0"/>
<evidence type="ECO:0000313" key="1">
    <source>
        <dbReference type="EMBL" id="EEA89530.1"/>
    </source>
</evidence>
<accession>B6GDW0</accession>
<protein>
    <submittedName>
        <fullName evidence="1">Uncharacterized protein</fullName>
    </submittedName>
</protein>
<dbReference type="HOGENOM" id="CLU_2952480_0_0_11"/>
<gene>
    <name evidence="1" type="ORF">COLSTE_02306</name>
</gene>
<reference evidence="1 2" key="1">
    <citation type="submission" date="2008-10" db="EMBL/GenBank/DDBJ databases">
        <title>Draft genome sequence of Collinsella stercoris (DSM 13279).</title>
        <authorList>
            <person name="Sudarsanam P."/>
            <person name="Ley R."/>
            <person name="Guruge J."/>
            <person name="Turnbaugh P.J."/>
            <person name="Mahowald M."/>
            <person name="Liep D."/>
            <person name="Gordon J."/>
        </authorList>
    </citation>
    <scope>NUCLEOTIDE SEQUENCE [LARGE SCALE GENOMIC DNA]</scope>
    <source>
        <strain evidence="1 2">DSM 13279</strain>
    </source>
</reference>
<reference evidence="1 2" key="2">
    <citation type="submission" date="2008-10" db="EMBL/GenBank/DDBJ databases">
        <authorList>
            <person name="Fulton L."/>
            <person name="Clifton S."/>
            <person name="Fulton B."/>
            <person name="Xu J."/>
            <person name="Minx P."/>
            <person name="Pepin K.H."/>
            <person name="Johnson M."/>
            <person name="Thiruvilangam P."/>
            <person name="Bhonagiri V."/>
            <person name="Nash W.E."/>
            <person name="Mardis E.R."/>
            <person name="Wilson R.K."/>
        </authorList>
    </citation>
    <scope>NUCLEOTIDE SEQUENCE [LARGE SCALE GENOMIC DNA]</scope>
    <source>
        <strain evidence="1 2">DSM 13279</strain>
    </source>
</reference>
<sequence length="59" mass="7109">MIRVMTLEGFLRGSFYMDRRESYGPCSLLPVCNLGYCAVHRCVYTVLIEYIHYTRLWRR</sequence>
<dbReference type="EMBL" id="ABXJ01000131">
    <property type="protein sequence ID" value="EEA89530.1"/>
    <property type="molecule type" value="Genomic_DNA"/>
</dbReference>
<dbReference type="STRING" id="445975.COLSTE_02306"/>
<name>B6GDW0_9ACTN</name>
<comment type="caution">
    <text evidence="1">The sequence shown here is derived from an EMBL/GenBank/DDBJ whole genome shotgun (WGS) entry which is preliminary data.</text>
</comment>